<feature type="transmembrane region" description="Helical" evidence="8">
    <location>
        <begin position="29"/>
        <end position="47"/>
    </location>
</feature>
<keyword evidence="8" id="KW-0812">Transmembrane</keyword>
<dbReference type="GO" id="GO:0008444">
    <property type="term" value="F:CDP-diacylglycerol-glycerol-3-phosphate 3-phosphatidyltransferase activity"/>
    <property type="evidence" value="ECO:0007669"/>
    <property type="project" value="UniProtKB-EC"/>
</dbReference>
<dbReference type="GO" id="GO:0016020">
    <property type="term" value="C:membrane"/>
    <property type="evidence" value="ECO:0007669"/>
    <property type="project" value="InterPro"/>
</dbReference>
<comment type="similarity">
    <text evidence="2 7">Belongs to the CDP-alcohol phosphatidyltransferase class-I family.</text>
</comment>
<accession>A0A8J6NAP3</accession>
<comment type="pathway">
    <text evidence="1">Phospholipid metabolism; phosphatidylglycerol biosynthesis; phosphatidylglycerol from CDP-diacylglycerol: step 1/2.</text>
</comment>
<dbReference type="EMBL" id="JACNLK010000026">
    <property type="protein sequence ID" value="MBC8207995.1"/>
    <property type="molecule type" value="Genomic_DNA"/>
</dbReference>
<dbReference type="Pfam" id="PF01066">
    <property type="entry name" value="CDP-OH_P_transf"/>
    <property type="match status" value="1"/>
</dbReference>
<gene>
    <name evidence="9" type="ORF">H8E79_02360</name>
</gene>
<dbReference type="Gene3D" id="1.20.120.1760">
    <property type="match status" value="1"/>
</dbReference>
<keyword evidence="5 7" id="KW-0808">Transferase</keyword>
<proteinExistence type="inferred from homology"/>
<dbReference type="AlphaFoldDB" id="A0A8J6NAP3"/>
<dbReference type="InterPro" id="IPR000462">
    <property type="entry name" value="CDP-OH_P_trans"/>
</dbReference>
<evidence type="ECO:0000256" key="7">
    <source>
        <dbReference type="RuleBase" id="RU003750"/>
    </source>
</evidence>
<sequence>MRYTLLIPNLLSASRFVLAGLLPFSPERLWLWFILASAFSDLLDGYLARRWKSQTWQGGLLDACSDKVFMLVAILTFAAAGKFSYTWIPLLLSRDLTVAAVAAYAACNRSWNSFQNMGSRWPGKLATGAQLLFLACVAACPQLIHLALLLTITLSLIAAIDYGRIFIHTLGQLNKA</sequence>
<dbReference type="InterPro" id="IPR004570">
    <property type="entry name" value="Phosphatidylglycerol_P_synth"/>
</dbReference>
<feature type="transmembrane region" description="Helical" evidence="8">
    <location>
        <begin position="131"/>
        <end position="160"/>
    </location>
</feature>
<protein>
    <recommendedName>
        <fullName evidence="4">CDP-diacylglycerol--glycerol-3-phosphate 3-phosphatidyltransferase</fullName>
        <ecNumber evidence="3">2.7.8.5</ecNumber>
    </recommendedName>
</protein>
<evidence type="ECO:0000256" key="3">
    <source>
        <dbReference type="ARBA" id="ARBA00013170"/>
    </source>
</evidence>
<evidence type="ECO:0000256" key="5">
    <source>
        <dbReference type="ARBA" id="ARBA00022679"/>
    </source>
</evidence>
<name>A0A8J6NAP3_9BACT</name>
<dbReference type="GO" id="GO:0008654">
    <property type="term" value="P:phospholipid biosynthetic process"/>
    <property type="evidence" value="ECO:0007669"/>
    <property type="project" value="InterPro"/>
</dbReference>
<evidence type="ECO:0000256" key="8">
    <source>
        <dbReference type="SAM" id="Phobius"/>
    </source>
</evidence>
<evidence type="ECO:0000313" key="10">
    <source>
        <dbReference type="Proteomes" id="UP000599024"/>
    </source>
</evidence>
<evidence type="ECO:0000256" key="1">
    <source>
        <dbReference type="ARBA" id="ARBA00005042"/>
    </source>
</evidence>
<reference evidence="9 10" key="1">
    <citation type="submission" date="2020-08" db="EMBL/GenBank/DDBJ databases">
        <title>Bridging the membrane lipid divide: bacteria of the FCB group superphylum have the potential to synthesize archaeal ether lipids.</title>
        <authorList>
            <person name="Villanueva L."/>
            <person name="Von Meijenfeldt F.A.B."/>
            <person name="Westbye A.B."/>
            <person name="Yadav S."/>
            <person name="Hopmans E.C."/>
            <person name="Dutilh B.E."/>
            <person name="Sinninghe Damste J.S."/>
        </authorList>
    </citation>
    <scope>NUCLEOTIDE SEQUENCE [LARGE SCALE GENOMIC DNA]</scope>
    <source>
        <strain evidence="9">NIOZ-UU81</strain>
    </source>
</reference>
<evidence type="ECO:0000256" key="4">
    <source>
        <dbReference type="ARBA" id="ARBA00014944"/>
    </source>
</evidence>
<keyword evidence="8" id="KW-1133">Transmembrane helix</keyword>
<dbReference type="PIRSF" id="PIRSF000847">
    <property type="entry name" value="Phos_ph_gly_syn"/>
    <property type="match status" value="1"/>
</dbReference>
<evidence type="ECO:0000256" key="6">
    <source>
        <dbReference type="ARBA" id="ARBA00048586"/>
    </source>
</evidence>
<dbReference type="Proteomes" id="UP000599024">
    <property type="component" value="Unassembled WGS sequence"/>
</dbReference>
<comment type="caution">
    <text evidence="9">The sequence shown here is derived from an EMBL/GenBank/DDBJ whole genome shotgun (WGS) entry which is preliminary data.</text>
</comment>
<comment type="catalytic activity">
    <reaction evidence="6">
        <text>a CDP-1,2-diacyl-sn-glycerol + sn-glycerol 3-phosphate = a 1,2-diacyl-sn-glycero-3-phospho-(1'-sn-glycero-3'-phosphate) + CMP + H(+)</text>
        <dbReference type="Rhea" id="RHEA:12593"/>
        <dbReference type="ChEBI" id="CHEBI:15378"/>
        <dbReference type="ChEBI" id="CHEBI:57597"/>
        <dbReference type="ChEBI" id="CHEBI:58332"/>
        <dbReference type="ChEBI" id="CHEBI:60110"/>
        <dbReference type="ChEBI" id="CHEBI:60377"/>
        <dbReference type="EC" id="2.7.8.5"/>
    </reaction>
</comment>
<feature type="transmembrane region" description="Helical" evidence="8">
    <location>
        <begin position="68"/>
        <end position="88"/>
    </location>
</feature>
<evidence type="ECO:0000313" key="9">
    <source>
        <dbReference type="EMBL" id="MBC8207995.1"/>
    </source>
</evidence>
<organism evidence="9 10">
    <name type="scientific">Candidatus Desulfatifera sulfidica</name>
    <dbReference type="NCBI Taxonomy" id="2841691"/>
    <lineage>
        <taxon>Bacteria</taxon>
        <taxon>Pseudomonadati</taxon>
        <taxon>Thermodesulfobacteriota</taxon>
        <taxon>Desulfobulbia</taxon>
        <taxon>Desulfobulbales</taxon>
        <taxon>Desulfobulbaceae</taxon>
        <taxon>Candidatus Desulfatifera</taxon>
    </lineage>
</organism>
<keyword evidence="8" id="KW-0472">Membrane</keyword>
<evidence type="ECO:0000256" key="2">
    <source>
        <dbReference type="ARBA" id="ARBA00010441"/>
    </source>
</evidence>
<dbReference type="PROSITE" id="PS00379">
    <property type="entry name" value="CDP_ALCOHOL_P_TRANSF"/>
    <property type="match status" value="1"/>
</dbReference>
<dbReference type="EC" id="2.7.8.5" evidence="3"/>
<dbReference type="InterPro" id="IPR048254">
    <property type="entry name" value="CDP_ALCOHOL_P_TRANSF_CS"/>
</dbReference>
<dbReference type="InterPro" id="IPR043130">
    <property type="entry name" value="CDP-OH_PTrfase_TM_dom"/>
</dbReference>